<evidence type="ECO:0000313" key="1">
    <source>
        <dbReference type="EMBL" id="WWQ66619.1"/>
    </source>
</evidence>
<accession>A0ACD5AIB1</accession>
<proteinExistence type="predicted"/>
<dbReference type="EMBL" id="CP146022">
    <property type="protein sequence ID" value="WWQ66619.1"/>
    <property type="molecule type" value="Genomic_DNA"/>
</dbReference>
<protein>
    <submittedName>
        <fullName evidence="1">VTT domain-containing protein</fullName>
    </submittedName>
</protein>
<evidence type="ECO:0000313" key="2">
    <source>
        <dbReference type="Proteomes" id="UP001432251"/>
    </source>
</evidence>
<dbReference type="Proteomes" id="UP001432251">
    <property type="component" value="Chromosome"/>
</dbReference>
<organism evidence="1 2">
    <name type="scientific">Streptomyces citrinus</name>
    <dbReference type="NCBI Taxonomy" id="3118173"/>
    <lineage>
        <taxon>Bacteria</taxon>
        <taxon>Bacillati</taxon>
        <taxon>Actinomycetota</taxon>
        <taxon>Actinomycetes</taxon>
        <taxon>Kitasatosporales</taxon>
        <taxon>Streptomycetaceae</taxon>
        <taxon>Streptomyces</taxon>
    </lineage>
</organism>
<reference evidence="1" key="1">
    <citation type="journal article" date="2025" name="Int. J. Syst. Evol. Microbiol.">
        <title>Streptomyces citrinus sp. nov., with yellow diffusible pigment.</title>
        <authorList>
            <person name="He Y."/>
            <person name="Yang E."/>
            <person name="Xu J."/>
            <person name="Sun Y."/>
            <person name="Sun L."/>
        </authorList>
    </citation>
    <scope>NUCLEOTIDE SEQUENCE</scope>
    <source>
        <strain evidence="1">Q6</strain>
    </source>
</reference>
<keyword evidence="2" id="KW-1185">Reference proteome</keyword>
<gene>
    <name evidence="1" type="ORF">V2W30_26975</name>
</gene>
<name>A0ACD5AIB1_9ACTN</name>
<sequence length="212" mass="21458">MDIDIASLAAWLDVTSGLSGSLSGAACWAYAILALTTLPPLLPNAVLLVTGGMLAARGEMSLMLVLASVAGSALLGDLLIHRFGRAAGGRVRGAAHRRGRQGELFDWASHRVHRGGLAFVVGVRFLPSGRLLAGLAAGAARYPARKFALGAALAETVWAGYSVGAGYFGGAVSDDPLFSLAIGVGLSVLIGGAATLAQRRAVAAPTAAPKET</sequence>